<dbReference type="InterPro" id="IPR020084">
    <property type="entry name" value="NUDIX_hydrolase_CS"/>
</dbReference>
<keyword evidence="5" id="KW-1185">Reference proteome</keyword>
<evidence type="ECO:0000256" key="1">
    <source>
        <dbReference type="ARBA" id="ARBA00001946"/>
    </source>
</evidence>
<dbReference type="PROSITE" id="PS00893">
    <property type="entry name" value="NUDIX_BOX"/>
    <property type="match status" value="1"/>
</dbReference>
<comment type="cofactor">
    <cofactor evidence="1">
        <name>Mg(2+)</name>
        <dbReference type="ChEBI" id="CHEBI:18420"/>
    </cofactor>
</comment>
<dbReference type="PROSITE" id="PS51462">
    <property type="entry name" value="NUDIX"/>
    <property type="match status" value="1"/>
</dbReference>
<protein>
    <submittedName>
        <fullName evidence="4">NUDIX domain-containing protein</fullName>
    </submittedName>
</protein>
<dbReference type="InterPro" id="IPR015797">
    <property type="entry name" value="NUDIX_hydrolase-like_dom_sf"/>
</dbReference>
<evidence type="ECO:0000256" key="2">
    <source>
        <dbReference type="ARBA" id="ARBA00022801"/>
    </source>
</evidence>
<dbReference type="InterPro" id="IPR000086">
    <property type="entry name" value="NUDIX_hydrolase_dom"/>
</dbReference>
<gene>
    <name evidence="4" type="ORF">ACINKY_18465</name>
</gene>
<evidence type="ECO:0000259" key="3">
    <source>
        <dbReference type="PROSITE" id="PS51462"/>
    </source>
</evidence>
<evidence type="ECO:0000313" key="4">
    <source>
        <dbReference type="EMBL" id="MFK0524180.1"/>
    </source>
</evidence>
<comment type="caution">
    <text evidence="4">The sequence shown here is derived from an EMBL/GenBank/DDBJ whole genome shotgun (WGS) entry which is preliminary data.</text>
</comment>
<sequence>MERRIRNSVKALIIEDRKMLAIKIDDDGDAFYILPGGSQSAGETLTEAVKREVEEEIGVEIISNSLEFVIEGVYGEAFHRVDFVFLCEYKGLTDHLLFQDDEHQVRYEWLDIDNLIRQPLYPSKLRKQIQQLFNGEKTEMYLGNEEPGNPSM</sequence>
<name>A0ABW8HWZ3_9BACL</name>
<dbReference type="EMBL" id="JBIYSL010000004">
    <property type="protein sequence ID" value="MFK0524180.1"/>
    <property type="molecule type" value="Genomic_DNA"/>
</dbReference>
<accession>A0ABW8HWZ3</accession>
<dbReference type="Pfam" id="PF00293">
    <property type="entry name" value="NUDIX"/>
    <property type="match status" value="1"/>
</dbReference>
<dbReference type="PANTHER" id="PTHR43046">
    <property type="entry name" value="GDP-MANNOSE MANNOSYL HYDROLASE"/>
    <property type="match status" value="1"/>
</dbReference>
<dbReference type="Proteomes" id="UP001618531">
    <property type="component" value="Unassembled WGS sequence"/>
</dbReference>
<dbReference type="PANTHER" id="PTHR43046:SF14">
    <property type="entry name" value="MUTT_NUDIX FAMILY PROTEIN"/>
    <property type="match status" value="1"/>
</dbReference>
<feature type="domain" description="Nudix hydrolase" evidence="3">
    <location>
        <begin position="3"/>
        <end position="133"/>
    </location>
</feature>
<proteinExistence type="predicted"/>
<organism evidence="4 5">
    <name type="scientific">Paenibacillus illinoisensis</name>
    <dbReference type="NCBI Taxonomy" id="59845"/>
    <lineage>
        <taxon>Bacteria</taxon>
        <taxon>Bacillati</taxon>
        <taxon>Bacillota</taxon>
        <taxon>Bacilli</taxon>
        <taxon>Bacillales</taxon>
        <taxon>Paenibacillaceae</taxon>
        <taxon>Paenibacillus</taxon>
    </lineage>
</organism>
<dbReference type="SUPFAM" id="SSF55811">
    <property type="entry name" value="Nudix"/>
    <property type="match status" value="1"/>
</dbReference>
<evidence type="ECO:0000313" key="5">
    <source>
        <dbReference type="Proteomes" id="UP001618531"/>
    </source>
</evidence>
<keyword evidence="2" id="KW-0378">Hydrolase</keyword>
<dbReference type="RefSeq" id="WP_402876627.1">
    <property type="nucleotide sequence ID" value="NZ_JBIYSL010000004.1"/>
</dbReference>
<dbReference type="Gene3D" id="3.90.79.10">
    <property type="entry name" value="Nucleoside Triphosphate Pyrophosphohydrolase"/>
    <property type="match status" value="1"/>
</dbReference>
<reference evidence="4 5" key="1">
    <citation type="submission" date="2024-11" db="EMBL/GenBank/DDBJ databases">
        <title>Identification and Characterization of a Novel Fosfomycin Bacillithiol Transferase FosB8 in Paenibacillus illinoisensis.</title>
        <authorList>
            <person name="Lu W."/>
        </authorList>
    </citation>
    <scope>NUCLEOTIDE SEQUENCE [LARGE SCALE GENOMIC DNA]</scope>
    <source>
        <strain evidence="4 5">WP77</strain>
    </source>
</reference>